<name>A0AAE0XNG6_9GAST</name>
<evidence type="ECO:0000313" key="2">
    <source>
        <dbReference type="EMBL" id="KAK3698487.1"/>
    </source>
</evidence>
<sequence length="123" mass="14499">MFRRPTRSLLPSKANNNNYSDPEFQARREKMRSSTKRHFDKAGKILPKLWPRKRNYRPQVELSRSPNLNELPDSPNLPYQRSAGIRSDTRTRYTTRSGRVERKTNLICTAISLHALFRQRSGR</sequence>
<dbReference type="AlphaFoldDB" id="A0AAE0XNG6"/>
<accession>A0AAE0XNG6</accession>
<dbReference type="EMBL" id="JAWDGP010007972">
    <property type="protein sequence ID" value="KAK3698487.1"/>
    <property type="molecule type" value="Genomic_DNA"/>
</dbReference>
<dbReference type="Proteomes" id="UP001283361">
    <property type="component" value="Unassembled WGS sequence"/>
</dbReference>
<comment type="caution">
    <text evidence="2">The sequence shown here is derived from an EMBL/GenBank/DDBJ whole genome shotgun (WGS) entry which is preliminary data.</text>
</comment>
<protein>
    <submittedName>
        <fullName evidence="2">Uncharacterized protein</fullName>
    </submittedName>
</protein>
<proteinExistence type="predicted"/>
<feature type="region of interest" description="Disordered" evidence="1">
    <location>
        <begin position="1"/>
        <end position="98"/>
    </location>
</feature>
<keyword evidence="3" id="KW-1185">Reference proteome</keyword>
<evidence type="ECO:0000256" key="1">
    <source>
        <dbReference type="SAM" id="MobiDB-lite"/>
    </source>
</evidence>
<reference evidence="2" key="1">
    <citation type="journal article" date="2023" name="G3 (Bethesda)">
        <title>A reference genome for the long-term kleptoplast-retaining sea slug Elysia crispata morphotype clarki.</title>
        <authorList>
            <person name="Eastman K.E."/>
            <person name="Pendleton A.L."/>
            <person name="Shaikh M.A."/>
            <person name="Suttiyut T."/>
            <person name="Ogas R."/>
            <person name="Tomko P."/>
            <person name="Gavelis G."/>
            <person name="Widhalm J.R."/>
            <person name="Wisecaver J.H."/>
        </authorList>
    </citation>
    <scope>NUCLEOTIDE SEQUENCE</scope>
    <source>
        <strain evidence="2">ECLA1</strain>
    </source>
</reference>
<evidence type="ECO:0000313" key="3">
    <source>
        <dbReference type="Proteomes" id="UP001283361"/>
    </source>
</evidence>
<gene>
    <name evidence="2" type="ORF">RRG08_053455</name>
</gene>
<organism evidence="2 3">
    <name type="scientific">Elysia crispata</name>
    <name type="common">lettuce slug</name>
    <dbReference type="NCBI Taxonomy" id="231223"/>
    <lineage>
        <taxon>Eukaryota</taxon>
        <taxon>Metazoa</taxon>
        <taxon>Spiralia</taxon>
        <taxon>Lophotrochozoa</taxon>
        <taxon>Mollusca</taxon>
        <taxon>Gastropoda</taxon>
        <taxon>Heterobranchia</taxon>
        <taxon>Euthyneura</taxon>
        <taxon>Panpulmonata</taxon>
        <taxon>Sacoglossa</taxon>
        <taxon>Placobranchoidea</taxon>
        <taxon>Plakobranchidae</taxon>
        <taxon>Elysia</taxon>
    </lineage>
</organism>